<dbReference type="InterPro" id="IPR008532">
    <property type="entry name" value="NFACT_RNA-bd"/>
</dbReference>
<comment type="caution">
    <text evidence="4">The sequence shown here is derived from an EMBL/GenBank/DDBJ whole genome shotgun (WGS) entry which is preliminary data.</text>
</comment>
<sequence length="500" mass="55748">MSQNMTRDQLEFLCREIAPLVESARVEKIYHPDADCLQLALFSEHRKYYLTLRLSAGLTGFYLAGERTGGSAGEASDFCMKLRSRLQGAALTRLEKVENDRVLYLHFSGKGGEQCRLVAELFPAGGNCYLLDEQAGILAEMKKSAGRSRGNHPGAQYAPAEPPAGLPGTGQGPDRIAELRAAEALESYNEAAALLYERLAAAHKIEERKKRIAKEFSRERKRLERLKAAHEETVASESSAENFRRSADILAANFRSLKRGQSMVHLPDIYASESGRNRNIPLEPALSPQENIERYYKKYKKLKSGVKYARAHLEEICRQLERLVELISSLEQCATVEEIENFAAGAGLNIAAEKESSERSPAVKTRLPYHRFRAADGSLILVGRGPQDNDELTFRVARGRDLWLHVSGSTGAHVVLSCLREGAYTEEALLDAAHLAHFYSSLKDEPVADVDYTFRKNVSRAPGLAPGRVVLSSRRTFHLRKDHRRLERLLGGKKLFSGNQ</sequence>
<evidence type="ECO:0000313" key="5">
    <source>
        <dbReference type="Proteomes" id="UP000179129"/>
    </source>
</evidence>
<dbReference type="PANTHER" id="PTHR15239">
    <property type="entry name" value="NUCLEAR EXPORT MEDIATOR FACTOR NEMF"/>
    <property type="match status" value="1"/>
</dbReference>
<evidence type="ECO:0000256" key="2">
    <source>
        <dbReference type="SAM" id="MobiDB-lite"/>
    </source>
</evidence>
<evidence type="ECO:0000256" key="1">
    <source>
        <dbReference type="SAM" id="Coils"/>
    </source>
</evidence>
<dbReference type="GO" id="GO:0043023">
    <property type="term" value="F:ribosomal large subunit binding"/>
    <property type="evidence" value="ECO:0007669"/>
    <property type="project" value="TreeGrafter"/>
</dbReference>
<accession>A0A1F5YS10</accession>
<dbReference type="GO" id="GO:0072344">
    <property type="term" value="P:rescue of stalled ribosome"/>
    <property type="evidence" value="ECO:0007669"/>
    <property type="project" value="TreeGrafter"/>
</dbReference>
<name>A0A1F5YS10_9BACT</name>
<dbReference type="Proteomes" id="UP000179129">
    <property type="component" value="Unassembled WGS sequence"/>
</dbReference>
<organism evidence="4 5">
    <name type="scientific">Candidatus Glassbacteria bacterium RIFCSPLOWO2_12_FULL_58_11</name>
    <dbReference type="NCBI Taxonomy" id="1817867"/>
    <lineage>
        <taxon>Bacteria</taxon>
        <taxon>Candidatus Glassiibacteriota</taxon>
    </lineage>
</organism>
<dbReference type="Gene3D" id="2.30.310.10">
    <property type="entry name" value="ibrinogen binding protein from staphylococcus aureus domain"/>
    <property type="match status" value="1"/>
</dbReference>
<protein>
    <recommendedName>
        <fullName evidence="3">NFACT RNA-binding domain-containing protein</fullName>
    </recommendedName>
</protein>
<evidence type="ECO:0000259" key="3">
    <source>
        <dbReference type="Pfam" id="PF05670"/>
    </source>
</evidence>
<gene>
    <name evidence="4" type="ORF">A3F83_03390</name>
</gene>
<proteinExistence type="predicted"/>
<dbReference type="GO" id="GO:0000049">
    <property type="term" value="F:tRNA binding"/>
    <property type="evidence" value="ECO:0007669"/>
    <property type="project" value="TreeGrafter"/>
</dbReference>
<dbReference type="AlphaFoldDB" id="A0A1F5YS10"/>
<dbReference type="InterPro" id="IPR051608">
    <property type="entry name" value="RQC_Subunit_NEMF"/>
</dbReference>
<dbReference type="STRING" id="1817867.A3F83_03390"/>
<feature type="domain" description="NFACT RNA-binding" evidence="3">
    <location>
        <begin position="369"/>
        <end position="471"/>
    </location>
</feature>
<dbReference type="EMBL" id="MFIX01000179">
    <property type="protein sequence ID" value="OGG02672.1"/>
    <property type="molecule type" value="Genomic_DNA"/>
</dbReference>
<dbReference type="Pfam" id="PF05833">
    <property type="entry name" value="NFACT_N"/>
    <property type="match status" value="2"/>
</dbReference>
<feature type="region of interest" description="Disordered" evidence="2">
    <location>
        <begin position="142"/>
        <end position="172"/>
    </location>
</feature>
<dbReference type="PANTHER" id="PTHR15239:SF6">
    <property type="entry name" value="RIBOSOME QUALITY CONTROL COMPLEX SUBUNIT NEMF"/>
    <property type="match status" value="1"/>
</dbReference>
<reference evidence="4 5" key="1">
    <citation type="journal article" date="2016" name="Nat. Commun.">
        <title>Thousands of microbial genomes shed light on interconnected biogeochemical processes in an aquifer system.</title>
        <authorList>
            <person name="Anantharaman K."/>
            <person name="Brown C.T."/>
            <person name="Hug L.A."/>
            <person name="Sharon I."/>
            <person name="Castelle C.J."/>
            <person name="Probst A.J."/>
            <person name="Thomas B.C."/>
            <person name="Singh A."/>
            <person name="Wilkins M.J."/>
            <person name="Karaoz U."/>
            <person name="Brodie E.L."/>
            <person name="Williams K.H."/>
            <person name="Hubbard S.S."/>
            <person name="Banfield J.F."/>
        </authorList>
    </citation>
    <scope>NUCLEOTIDE SEQUENCE [LARGE SCALE GENOMIC DNA]</scope>
</reference>
<dbReference type="GO" id="GO:1990112">
    <property type="term" value="C:RQC complex"/>
    <property type="evidence" value="ECO:0007669"/>
    <property type="project" value="TreeGrafter"/>
</dbReference>
<feature type="coiled-coil region" evidence="1">
    <location>
        <begin position="206"/>
        <end position="233"/>
    </location>
</feature>
<keyword evidence="1" id="KW-0175">Coiled coil</keyword>
<dbReference type="Pfam" id="PF05670">
    <property type="entry name" value="NFACT-R_1"/>
    <property type="match status" value="1"/>
</dbReference>
<evidence type="ECO:0000313" key="4">
    <source>
        <dbReference type="EMBL" id="OGG02672.1"/>
    </source>
</evidence>